<gene>
    <name evidence="1" type="ORF">RDB_LOCUS83918</name>
</gene>
<organism evidence="1 2">
    <name type="scientific">Rhizoctonia solani</name>
    <dbReference type="NCBI Taxonomy" id="456999"/>
    <lineage>
        <taxon>Eukaryota</taxon>
        <taxon>Fungi</taxon>
        <taxon>Dikarya</taxon>
        <taxon>Basidiomycota</taxon>
        <taxon>Agaricomycotina</taxon>
        <taxon>Agaricomycetes</taxon>
        <taxon>Cantharellales</taxon>
        <taxon>Ceratobasidiaceae</taxon>
        <taxon>Rhizoctonia</taxon>
    </lineage>
</organism>
<sequence>MSLSPGLYKIHDTDSDRVLTYYASNKIGNGVNCDASYAKWYVKYYPGSMKYGIQVMEYNKYLAVTVDGSIPYGVEEEDASVLELEHQFHDFYLIKLAGTRYYLEHPNIGLDGTIVKFVDKVAFKGCFWRFARISDDTGSILKPKTNNNIPTPLILRPNDILSRGSGSQYPDDAHFHTDILFNMPRNPFTRNQRMATLEWARKLGVANVPTMESFDECERRLEAALGRGNNAT</sequence>
<dbReference type="EMBL" id="CAJMWX010001050">
    <property type="protein sequence ID" value="CAE6458711.1"/>
    <property type="molecule type" value="Genomic_DNA"/>
</dbReference>
<evidence type="ECO:0000313" key="1">
    <source>
        <dbReference type="EMBL" id="CAE6458711.1"/>
    </source>
</evidence>
<evidence type="ECO:0000313" key="2">
    <source>
        <dbReference type="Proteomes" id="UP000663888"/>
    </source>
</evidence>
<name>A0A8H3BL91_9AGAM</name>
<accession>A0A8H3BL91</accession>
<comment type="caution">
    <text evidence="1">The sequence shown here is derived from an EMBL/GenBank/DDBJ whole genome shotgun (WGS) entry which is preliminary data.</text>
</comment>
<dbReference type="Proteomes" id="UP000663888">
    <property type="component" value="Unassembled WGS sequence"/>
</dbReference>
<protein>
    <submittedName>
        <fullName evidence="1">Uncharacterized protein</fullName>
    </submittedName>
</protein>
<proteinExistence type="predicted"/>
<reference evidence="1" key="1">
    <citation type="submission" date="2021-01" db="EMBL/GenBank/DDBJ databases">
        <authorList>
            <person name="Kaushik A."/>
        </authorList>
    </citation>
    <scope>NUCLEOTIDE SEQUENCE</scope>
    <source>
        <strain evidence="1">AG4-R118</strain>
    </source>
</reference>
<dbReference type="AlphaFoldDB" id="A0A8H3BL91"/>